<feature type="binding site" evidence="1">
    <location>
        <position position="38"/>
    </location>
    <ligand>
        <name>Zn(2+)</name>
        <dbReference type="ChEBI" id="CHEBI:29105"/>
    </ligand>
</feature>
<dbReference type="Pfam" id="PF13397">
    <property type="entry name" value="RbpA"/>
    <property type="match status" value="1"/>
</dbReference>
<keyword evidence="1" id="KW-0804">Transcription</keyword>
<comment type="similarity">
    <text evidence="1">Belongs to the RNA polymerase-binding protein RbpA family.</text>
</comment>
<keyword evidence="4" id="KW-1185">Reference proteome</keyword>
<dbReference type="AlphaFoldDB" id="A0A1H3QAY9"/>
<reference evidence="4" key="1">
    <citation type="submission" date="2016-10" db="EMBL/GenBank/DDBJ databases">
        <authorList>
            <person name="Varghese N."/>
            <person name="Submissions S."/>
        </authorList>
    </citation>
    <scope>NUCLEOTIDE SEQUENCE [LARGE SCALE GENOMIC DNA]</scope>
    <source>
        <strain evidence="4">DSM 45245</strain>
    </source>
</reference>
<comment type="subunit">
    <text evidence="1">Forms a complex with the RNAP catalytic core and with free principal sigma factors.</text>
</comment>
<keyword evidence="1" id="KW-0805">Transcription regulation</keyword>
<dbReference type="InterPro" id="IPR025182">
    <property type="entry name" value="RNApol-bd_RbpA"/>
</dbReference>
<dbReference type="EMBL" id="FNPH01000005">
    <property type="protein sequence ID" value="SDZ10527.1"/>
    <property type="molecule type" value="Genomic_DNA"/>
</dbReference>
<feature type="binding site" evidence="1">
    <location>
        <position position="34"/>
    </location>
    <ligand>
        <name>Zn(2+)</name>
        <dbReference type="ChEBI" id="CHEBI:29105"/>
    </ligand>
</feature>
<dbReference type="GO" id="GO:0001000">
    <property type="term" value="F:bacterial-type RNA polymerase core enzyme binding"/>
    <property type="evidence" value="ECO:0007669"/>
    <property type="project" value="UniProtKB-UniRule"/>
</dbReference>
<feature type="region of interest" description="Disordered" evidence="2">
    <location>
        <begin position="59"/>
        <end position="78"/>
    </location>
</feature>
<organism evidence="3 4">
    <name type="scientific">Micromonospora pattaloongensis</name>
    <dbReference type="NCBI Taxonomy" id="405436"/>
    <lineage>
        <taxon>Bacteria</taxon>
        <taxon>Bacillati</taxon>
        <taxon>Actinomycetota</taxon>
        <taxon>Actinomycetes</taxon>
        <taxon>Micromonosporales</taxon>
        <taxon>Micromonosporaceae</taxon>
        <taxon>Micromonospora</taxon>
    </lineage>
</organism>
<evidence type="ECO:0000256" key="1">
    <source>
        <dbReference type="HAMAP-Rule" id="MF_01483"/>
    </source>
</evidence>
<name>A0A1H3QAY9_9ACTN</name>
<proteinExistence type="inferred from homology"/>
<keyword evidence="1" id="KW-0479">Metal-binding</keyword>
<dbReference type="RefSeq" id="WP_091557816.1">
    <property type="nucleotide sequence ID" value="NZ_FNPH01000005.1"/>
</dbReference>
<dbReference type="GO" id="GO:0008270">
    <property type="term" value="F:zinc ion binding"/>
    <property type="evidence" value="ECO:0007669"/>
    <property type="project" value="UniProtKB-UniRule"/>
</dbReference>
<gene>
    <name evidence="1" type="primary">rbpA</name>
    <name evidence="3" type="ORF">SAMN05444365_105341</name>
</gene>
<evidence type="ECO:0000256" key="2">
    <source>
        <dbReference type="SAM" id="MobiDB-lite"/>
    </source>
</evidence>
<comment type="function">
    <text evidence="1">Binds to RNA polymerase (RNAP), stimulating transcription from principal, but not alternative sigma factor promoters.</text>
</comment>
<comment type="cofactor">
    <cofactor evidence="1">
        <name>Zn(2+)</name>
        <dbReference type="ChEBI" id="CHEBI:29105"/>
    </cofactor>
    <text evidence="1">Bind 1 Zn(2+) per subunit.</text>
</comment>
<sequence length="113" mass="12055">MPSSAIRGSRVGAGPARPPGRSEPAPRRPVSYWCGNGHHVEILLAADADAPAIWECPRCGKPAGQDPNDPPGPARSAPYKSHLAYVKERRSEADGEALLAEALAALRQRRGQR</sequence>
<dbReference type="STRING" id="405436.SAMN05444365_105341"/>
<keyword evidence="1" id="KW-0862">Zinc</keyword>
<evidence type="ECO:0000313" key="4">
    <source>
        <dbReference type="Proteomes" id="UP000242415"/>
    </source>
</evidence>
<dbReference type="HAMAP" id="MF_01483">
    <property type="entry name" value="RbpA"/>
    <property type="match status" value="1"/>
</dbReference>
<protein>
    <recommendedName>
        <fullName evidence="1">RNA polymerase-binding protein RbpA</fullName>
    </recommendedName>
</protein>
<feature type="binding site" evidence="1">
    <location>
        <position position="56"/>
    </location>
    <ligand>
        <name>Zn(2+)</name>
        <dbReference type="ChEBI" id="CHEBI:29105"/>
    </ligand>
</feature>
<dbReference type="OrthoDB" id="3254820at2"/>
<evidence type="ECO:0000313" key="3">
    <source>
        <dbReference type="EMBL" id="SDZ10527.1"/>
    </source>
</evidence>
<feature type="binding site" evidence="1">
    <location>
        <position position="59"/>
    </location>
    <ligand>
        <name>Zn(2+)</name>
        <dbReference type="ChEBI" id="CHEBI:29105"/>
    </ligand>
</feature>
<accession>A0A1H3QAY9</accession>
<dbReference type="InterPro" id="IPR038638">
    <property type="entry name" value="RbpA_sf"/>
</dbReference>
<dbReference type="Proteomes" id="UP000242415">
    <property type="component" value="Unassembled WGS sequence"/>
</dbReference>
<dbReference type="Gene3D" id="2.20.28.270">
    <property type="entry name" value="RNA polymerase-binding protein A"/>
    <property type="match status" value="1"/>
</dbReference>
<dbReference type="GO" id="GO:0045893">
    <property type="term" value="P:positive regulation of DNA-templated transcription"/>
    <property type="evidence" value="ECO:0007669"/>
    <property type="project" value="UniProtKB-UniRule"/>
</dbReference>
<feature type="region of interest" description="Disordered" evidence="2">
    <location>
        <begin position="1"/>
        <end position="28"/>
    </location>
</feature>